<dbReference type="GO" id="GO:0008999">
    <property type="term" value="F:protein-N-terminal-alanine acetyltransferase activity"/>
    <property type="evidence" value="ECO:0007669"/>
    <property type="project" value="TreeGrafter"/>
</dbReference>
<accession>A0A5M6ZGN1</accession>
<dbReference type="EMBL" id="VWOJ01000003">
    <property type="protein sequence ID" value="KAA5802298.1"/>
    <property type="molecule type" value="Genomic_DNA"/>
</dbReference>
<sequence length="185" mass="20245">MTGPAESARRIEQRTARLRLVALDAELARLQLEDREAFFAALAARREPAWPPELIDLPSMRRTLDALMATPEETGWRAWAFLMLMQGGPDRAVGTGGFYGPPGADGVIEVGYAMLPSFREQGLATEAVEGLLAWAFSDPRVKSVRARTLAHLIGARRVLEKTGFSETGETAEPEGVVVHYQRSAP</sequence>
<organism evidence="2 3">
    <name type="scientific">Alkalicaulis satelles</name>
    <dbReference type="NCBI Taxonomy" id="2609175"/>
    <lineage>
        <taxon>Bacteria</taxon>
        <taxon>Pseudomonadati</taxon>
        <taxon>Pseudomonadota</taxon>
        <taxon>Alphaproteobacteria</taxon>
        <taxon>Maricaulales</taxon>
        <taxon>Maricaulaceae</taxon>
        <taxon>Alkalicaulis</taxon>
    </lineage>
</organism>
<evidence type="ECO:0000313" key="2">
    <source>
        <dbReference type="EMBL" id="KAA5802298.1"/>
    </source>
</evidence>
<keyword evidence="3" id="KW-1185">Reference proteome</keyword>
<dbReference type="Pfam" id="PF13302">
    <property type="entry name" value="Acetyltransf_3"/>
    <property type="match status" value="1"/>
</dbReference>
<feature type="domain" description="N-acetyltransferase" evidence="1">
    <location>
        <begin position="25"/>
        <end position="185"/>
    </location>
</feature>
<dbReference type="Proteomes" id="UP000325122">
    <property type="component" value="Unassembled WGS sequence"/>
</dbReference>
<dbReference type="Gene3D" id="3.40.630.30">
    <property type="match status" value="1"/>
</dbReference>
<dbReference type="PROSITE" id="PS51186">
    <property type="entry name" value="GNAT"/>
    <property type="match status" value="1"/>
</dbReference>
<dbReference type="AlphaFoldDB" id="A0A5M6ZGN1"/>
<evidence type="ECO:0000259" key="1">
    <source>
        <dbReference type="PROSITE" id="PS51186"/>
    </source>
</evidence>
<comment type="caution">
    <text evidence="2">The sequence shown here is derived from an EMBL/GenBank/DDBJ whole genome shotgun (WGS) entry which is preliminary data.</text>
</comment>
<reference evidence="2 3" key="1">
    <citation type="submission" date="2019-09" db="EMBL/GenBank/DDBJ databases">
        <authorList>
            <person name="Kevbrin V."/>
            <person name="Grouzdev D.S."/>
        </authorList>
    </citation>
    <scope>NUCLEOTIDE SEQUENCE [LARGE SCALE GENOMIC DNA]</scope>
    <source>
        <strain evidence="2 3">G-192</strain>
    </source>
</reference>
<dbReference type="RefSeq" id="WP_150023548.1">
    <property type="nucleotide sequence ID" value="NZ_VWOJ01000003.1"/>
</dbReference>
<dbReference type="GO" id="GO:0005737">
    <property type="term" value="C:cytoplasm"/>
    <property type="evidence" value="ECO:0007669"/>
    <property type="project" value="TreeGrafter"/>
</dbReference>
<gene>
    <name evidence="2" type="ORF">F1654_10740</name>
</gene>
<dbReference type="PANTHER" id="PTHR43441">
    <property type="entry name" value="RIBOSOMAL-PROTEIN-SERINE ACETYLTRANSFERASE"/>
    <property type="match status" value="1"/>
</dbReference>
<keyword evidence="2" id="KW-0808">Transferase</keyword>
<dbReference type="InterPro" id="IPR016181">
    <property type="entry name" value="Acyl_CoA_acyltransferase"/>
</dbReference>
<name>A0A5M6ZGN1_9PROT</name>
<dbReference type="PANTHER" id="PTHR43441:SF6">
    <property type="entry name" value="N-ACETYLTRANSFERASE DOMAIN-CONTAINING PROTEIN"/>
    <property type="match status" value="1"/>
</dbReference>
<proteinExistence type="predicted"/>
<dbReference type="InterPro" id="IPR000182">
    <property type="entry name" value="GNAT_dom"/>
</dbReference>
<dbReference type="GO" id="GO:1990189">
    <property type="term" value="F:protein N-terminal-serine acetyltransferase activity"/>
    <property type="evidence" value="ECO:0007669"/>
    <property type="project" value="TreeGrafter"/>
</dbReference>
<evidence type="ECO:0000313" key="3">
    <source>
        <dbReference type="Proteomes" id="UP000325122"/>
    </source>
</evidence>
<protein>
    <submittedName>
        <fullName evidence="2">GNAT family N-acetyltransferase</fullName>
    </submittedName>
</protein>
<dbReference type="InterPro" id="IPR051908">
    <property type="entry name" value="Ribosomal_N-acetyltransferase"/>
</dbReference>
<dbReference type="SUPFAM" id="SSF55729">
    <property type="entry name" value="Acyl-CoA N-acyltransferases (Nat)"/>
    <property type="match status" value="1"/>
</dbReference>